<evidence type="ECO:0000256" key="6">
    <source>
        <dbReference type="SAM" id="Phobius"/>
    </source>
</evidence>
<evidence type="ECO:0000256" key="5">
    <source>
        <dbReference type="ARBA" id="ARBA00023136"/>
    </source>
</evidence>
<name>A0ABX0J3F6_9BACL</name>
<evidence type="ECO:0000256" key="4">
    <source>
        <dbReference type="ARBA" id="ARBA00022989"/>
    </source>
</evidence>
<evidence type="ECO:0000256" key="2">
    <source>
        <dbReference type="ARBA" id="ARBA00022475"/>
    </source>
</evidence>
<feature type="transmembrane region" description="Helical" evidence="6">
    <location>
        <begin position="158"/>
        <end position="179"/>
    </location>
</feature>
<dbReference type="InterPro" id="IPR002797">
    <property type="entry name" value="Polysacc_synth"/>
</dbReference>
<comment type="subcellular location">
    <subcellularLocation>
        <location evidence="1">Cell membrane</location>
        <topology evidence="1">Multi-pass membrane protein</topology>
    </subcellularLocation>
</comment>
<dbReference type="EMBL" id="JAAOIW010000002">
    <property type="protein sequence ID" value="NHN29397.1"/>
    <property type="molecule type" value="Genomic_DNA"/>
</dbReference>
<feature type="transmembrane region" description="Helical" evidence="6">
    <location>
        <begin position="216"/>
        <end position="236"/>
    </location>
</feature>
<keyword evidence="3 6" id="KW-0812">Transmembrane</keyword>
<comment type="caution">
    <text evidence="7">The sequence shown here is derived from an EMBL/GenBank/DDBJ whole genome shotgun (WGS) entry which is preliminary data.</text>
</comment>
<organism evidence="7 8">
    <name type="scientific">Paenibacillus agricola</name>
    <dbReference type="NCBI Taxonomy" id="2716264"/>
    <lineage>
        <taxon>Bacteria</taxon>
        <taxon>Bacillati</taxon>
        <taxon>Bacillota</taxon>
        <taxon>Bacilli</taxon>
        <taxon>Bacillales</taxon>
        <taxon>Paenibacillaceae</taxon>
        <taxon>Paenibacillus</taxon>
    </lineage>
</organism>
<feature type="transmembrane region" description="Helical" evidence="6">
    <location>
        <begin position="123"/>
        <end position="146"/>
    </location>
</feature>
<feature type="transmembrane region" description="Helical" evidence="6">
    <location>
        <begin position="366"/>
        <end position="389"/>
    </location>
</feature>
<reference evidence="7" key="1">
    <citation type="submission" date="2020-03" db="EMBL/GenBank/DDBJ databases">
        <title>Draft sequencing of Paenibacilllus sp. S3N08.</title>
        <authorList>
            <person name="Kim D.-U."/>
        </authorList>
    </citation>
    <scope>NUCLEOTIDE SEQUENCE</scope>
    <source>
        <strain evidence="7">S3N08</strain>
    </source>
</reference>
<evidence type="ECO:0000256" key="1">
    <source>
        <dbReference type="ARBA" id="ARBA00004651"/>
    </source>
</evidence>
<keyword evidence="8" id="KW-1185">Reference proteome</keyword>
<keyword evidence="4 6" id="KW-1133">Transmembrane helix</keyword>
<dbReference type="Pfam" id="PF01943">
    <property type="entry name" value="Polysacc_synt"/>
    <property type="match status" value="1"/>
</dbReference>
<dbReference type="PANTHER" id="PTHR30250:SF11">
    <property type="entry name" value="O-ANTIGEN TRANSPORTER-RELATED"/>
    <property type="match status" value="1"/>
</dbReference>
<feature type="transmembrane region" description="Helical" evidence="6">
    <location>
        <begin position="83"/>
        <end position="111"/>
    </location>
</feature>
<sequence>MGLNGTSGQGLGVSEISGEGAGLNEIIRESRVARGRRQRGSGENKAFLHNSFLTVARQLSGIAIGFATAVVTARYLGTDGQGIFSLAILLPTMLMLFLNFGIEVSTVYYIGRKEESLGTIYKTNVMAALVLSVVSLLVGTVIIWLASEAFFGATPISLLFLCLSMLPVLFLNIFLQSIFQGKQDFKRLTGVIFLSQSLTLLLMCLLVIVLDLGIMGALISTVSGHVTTLLITWYLLRSSYGLRLKGSHISVAYLKKSMVYGIQNHLSNIATFLNYRADLMMIALFVNSAAVGIYAISVSVAEQLWFLSRAVSMVLFPKISSLNSEDERNRLTSVVGRCVLALSIVGGLIFYFMSGWFINLMFGADYAVGALALQLLLPGIILGSLERIIANDLSGRGKPGIVMKVSFITVSCNLLLNLLLVPRFGMIGASIATSTTYTISSIIYVVIFKRLTGVAYLNFIILQPDDWKLLAGYFRRKVRAVG</sequence>
<protein>
    <submittedName>
        <fullName evidence="7">Flippase</fullName>
    </submittedName>
</protein>
<accession>A0ABX0J3F6</accession>
<proteinExistence type="predicted"/>
<keyword evidence="5 6" id="KW-0472">Membrane</keyword>
<feature type="transmembrane region" description="Helical" evidence="6">
    <location>
        <begin position="279"/>
        <end position="298"/>
    </location>
</feature>
<feature type="transmembrane region" description="Helical" evidence="6">
    <location>
        <begin position="59"/>
        <end position="77"/>
    </location>
</feature>
<dbReference type="PANTHER" id="PTHR30250">
    <property type="entry name" value="PST FAMILY PREDICTED COLANIC ACID TRANSPORTER"/>
    <property type="match status" value="1"/>
</dbReference>
<dbReference type="CDD" id="cd13128">
    <property type="entry name" value="MATE_Wzx_like"/>
    <property type="match status" value="1"/>
</dbReference>
<feature type="transmembrane region" description="Helical" evidence="6">
    <location>
        <begin position="191"/>
        <end position="210"/>
    </location>
</feature>
<feature type="transmembrane region" description="Helical" evidence="6">
    <location>
        <begin position="334"/>
        <end position="354"/>
    </location>
</feature>
<feature type="transmembrane region" description="Helical" evidence="6">
    <location>
        <begin position="401"/>
        <end position="420"/>
    </location>
</feature>
<evidence type="ECO:0000256" key="3">
    <source>
        <dbReference type="ARBA" id="ARBA00022692"/>
    </source>
</evidence>
<evidence type="ECO:0000313" key="7">
    <source>
        <dbReference type="EMBL" id="NHN29397.1"/>
    </source>
</evidence>
<gene>
    <name evidence="7" type="ORF">G9U52_06080</name>
</gene>
<evidence type="ECO:0000313" key="8">
    <source>
        <dbReference type="Proteomes" id="UP001165962"/>
    </source>
</evidence>
<keyword evidence="2" id="KW-1003">Cell membrane</keyword>
<feature type="transmembrane region" description="Helical" evidence="6">
    <location>
        <begin position="426"/>
        <end position="447"/>
    </location>
</feature>
<dbReference type="InterPro" id="IPR050833">
    <property type="entry name" value="Poly_Biosynth_Transport"/>
</dbReference>
<dbReference type="Proteomes" id="UP001165962">
    <property type="component" value="Unassembled WGS sequence"/>
</dbReference>